<feature type="domain" description="DOMON" evidence="5">
    <location>
        <begin position="48"/>
        <end position="180"/>
    </location>
</feature>
<dbReference type="InterPro" id="IPR005018">
    <property type="entry name" value="DOMON_domain"/>
</dbReference>
<dbReference type="PRINTS" id="PR00767">
    <property type="entry name" value="DBMONOXGNASE"/>
</dbReference>
<dbReference type="FunFam" id="2.60.120.230:FF:000001">
    <property type="entry name" value="Monooxygenase, DBH-like 1"/>
    <property type="match status" value="1"/>
</dbReference>
<keyword evidence="2" id="KW-1015">Disulfide bond</keyword>
<dbReference type="OrthoDB" id="19261at2759"/>
<dbReference type="GO" id="GO:0006589">
    <property type="term" value="P:octopamine biosynthetic process"/>
    <property type="evidence" value="ECO:0007669"/>
    <property type="project" value="TreeGrafter"/>
</dbReference>
<dbReference type="InterPro" id="IPR028460">
    <property type="entry name" value="Tbh/DBH"/>
</dbReference>
<evidence type="ECO:0000313" key="7">
    <source>
        <dbReference type="Proteomes" id="UP000770661"/>
    </source>
</evidence>
<dbReference type="GO" id="GO:0005507">
    <property type="term" value="F:copper ion binding"/>
    <property type="evidence" value="ECO:0007669"/>
    <property type="project" value="InterPro"/>
</dbReference>
<dbReference type="PROSITE" id="PS50836">
    <property type="entry name" value="DOMON"/>
    <property type="match status" value="1"/>
</dbReference>
<keyword evidence="3" id="KW-0325">Glycoprotein</keyword>
<evidence type="ECO:0000256" key="3">
    <source>
        <dbReference type="ARBA" id="ARBA00023180"/>
    </source>
</evidence>
<feature type="signal peptide" evidence="4">
    <location>
        <begin position="1"/>
        <end position="22"/>
    </location>
</feature>
<dbReference type="GO" id="GO:0042420">
    <property type="term" value="P:dopamine catabolic process"/>
    <property type="evidence" value="ECO:0007669"/>
    <property type="project" value="TreeGrafter"/>
</dbReference>
<dbReference type="GO" id="GO:0042421">
    <property type="term" value="P:norepinephrine biosynthetic process"/>
    <property type="evidence" value="ECO:0007669"/>
    <property type="project" value="TreeGrafter"/>
</dbReference>
<keyword evidence="7" id="KW-1185">Reference proteome</keyword>
<evidence type="ECO:0000313" key="6">
    <source>
        <dbReference type="EMBL" id="KAG0723192.1"/>
    </source>
</evidence>
<dbReference type="CDD" id="cd09631">
    <property type="entry name" value="DOMON_DOH"/>
    <property type="match status" value="1"/>
</dbReference>
<dbReference type="Proteomes" id="UP000770661">
    <property type="component" value="Unassembled WGS sequence"/>
</dbReference>
<dbReference type="InterPro" id="IPR014784">
    <property type="entry name" value="Cu2_ascorb_mOase-like_C"/>
</dbReference>
<keyword evidence="6" id="KW-0560">Oxidoreductase</keyword>
<dbReference type="SUPFAM" id="SSF49344">
    <property type="entry name" value="CBD9-like"/>
    <property type="match status" value="1"/>
</dbReference>
<dbReference type="GO" id="GO:0005615">
    <property type="term" value="C:extracellular space"/>
    <property type="evidence" value="ECO:0007669"/>
    <property type="project" value="TreeGrafter"/>
</dbReference>
<dbReference type="Pfam" id="PF03712">
    <property type="entry name" value="Cu2_monoox_C"/>
    <property type="match status" value="1"/>
</dbReference>
<dbReference type="PANTHER" id="PTHR10157:SF23">
    <property type="entry name" value="MOXD1 HOMOLOG 1"/>
    <property type="match status" value="1"/>
</dbReference>
<dbReference type="SMART" id="SM00664">
    <property type="entry name" value="DoH"/>
    <property type="match status" value="1"/>
</dbReference>
<dbReference type="InterPro" id="IPR000945">
    <property type="entry name" value="DBH-like"/>
</dbReference>
<dbReference type="Pfam" id="PF01082">
    <property type="entry name" value="Cu2_monooxygen"/>
    <property type="match status" value="1"/>
</dbReference>
<keyword evidence="4" id="KW-0732">Signal</keyword>
<dbReference type="InterPro" id="IPR000323">
    <property type="entry name" value="Cu2_ascorb_mOase_N"/>
</dbReference>
<dbReference type="GO" id="GO:0030667">
    <property type="term" value="C:secretory granule membrane"/>
    <property type="evidence" value="ECO:0007669"/>
    <property type="project" value="TreeGrafter"/>
</dbReference>
<dbReference type="Gene3D" id="2.60.120.230">
    <property type="match status" value="1"/>
</dbReference>
<keyword evidence="6" id="KW-0503">Monooxygenase</keyword>
<dbReference type="GO" id="GO:0004500">
    <property type="term" value="F:dopamine beta-monooxygenase activity"/>
    <property type="evidence" value="ECO:0007669"/>
    <property type="project" value="InterPro"/>
</dbReference>
<evidence type="ECO:0000256" key="4">
    <source>
        <dbReference type="SAM" id="SignalP"/>
    </source>
</evidence>
<name>A0A8J4Y9K8_CHIOP</name>
<dbReference type="SUPFAM" id="SSF49742">
    <property type="entry name" value="PHM/PNGase F"/>
    <property type="match status" value="2"/>
</dbReference>
<dbReference type="Gene3D" id="2.60.40.1210">
    <property type="entry name" value="Cellobiose dehydrogenase, cytochrome domain"/>
    <property type="match status" value="1"/>
</dbReference>
<dbReference type="Pfam" id="PF03351">
    <property type="entry name" value="DOMON"/>
    <property type="match status" value="1"/>
</dbReference>
<dbReference type="InterPro" id="IPR024548">
    <property type="entry name" value="Cu2_monoox_C"/>
</dbReference>
<accession>A0A8J4Y9K8</accession>
<dbReference type="InterPro" id="IPR008977">
    <property type="entry name" value="PHM/PNGase_F_dom_sf"/>
</dbReference>
<proteinExistence type="inferred from homology"/>
<sequence length="668" mass="75443">MVAKLLLHTVLVAWLGACLVAGLTVDLAALPAYHAPAHTHQSVLDPDGVFTVLWTPDLAKQEVVWEIHARTRGWLGFGFSSNGGMAGGDMVTAWVREGRLHLQDRHGIGNEMPPEDEKSDWRPLHAKENATHTVLVVARDVNTCDPQDYKLTRGLFRPSHLHHDRLYHQHETVRLLYAWGEEDPSGDQPAYHGPRPPVTRGMPCRYAMPLTQFHHEGLPEDHHTMMVSQRIAVPHTQDTFYWCRIEKIPDWPEKHHYIGYDIIYGENARSNLHHVLAFECHGQDGSDPGDQLEQYVGHPGYECYTPNMPPQFFLCERFLISWAIGNEGEMLPKDVGIPLGLKHGGSSYLLFQSHYDNRQLERNVTVEWAMEVHHTPKLRQKEASILALGHSLLFSLTVPPQTSDWLVAGHCSSACTAAALPPEGVKIFTVLLHGHYLVRAIRMRHFRGHQELPPIAVDDNYAADYQQSRRLYVEVKLLPGDHITIECDYDSHKRSNSSFTGWRAEDEMCQAFIKYYPRGPMALCRSSPHPRLLTQAFHLKGFQSDLDLTKYEFDPKLRDGQRYQAAVNSLPWPTLDLRQINKDIVQGDQVIKCQYNYGVPLKLDTNLTGYPRAEPYVAPEDKLCGLRRSHAYVTTVTTASGSVPSLQATLILLSGMLALVVKVVVPSA</sequence>
<comment type="caution">
    <text evidence="6">The sequence shown here is derived from an EMBL/GenBank/DDBJ whole genome shotgun (WGS) entry which is preliminary data.</text>
</comment>
<dbReference type="AlphaFoldDB" id="A0A8J4Y9K8"/>
<protein>
    <submittedName>
        <fullName evidence="6">DBH-like monooxygenase protein 1</fullName>
    </submittedName>
</protein>
<feature type="chain" id="PRO_5035290288" evidence="4">
    <location>
        <begin position="23"/>
        <end position="668"/>
    </location>
</feature>
<dbReference type="EMBL" id="JACEEZ010008559">
    <property type="protein sequence ID" value="KAG0723192.1"/>
    <property type="molecule type" value="Genomic_DNA"/>
</dbReference>
<dbReference type="InterPro" id="IPR036939">
    <property type="entry name" value="Cu2_ascorb_mOase_N_sf"/>
</dbReference>
<dbReference type="InterPro" id="IPR045266">
    <property type="entry name" value="DOH_DOMON"/>
</dbReference>
<evidence type="ECO:0000256" key="2">
    <source>
        <dbReference type="ARBA" id="ARBA00023157"/>
    </source>
</evidence>
<organism evidence="6 7">
    <name type="scientific">Chionoecetes opilio</name>
    <name type="common">Atlantic snow crab</name>
    <name type="synonym">Cancer opilio</name>
    <dbReference type="NCBI Taxonomy" id="41210"/>
    <lineage>
        <taxon>Eukaryota</taxon>
        <taxon>Metazoa</taxon>
        <taxon>Ecdysozoa</taxon>
        <taxon>Arthropoda</taxon>
        <taxon>Crustacea</taxon>
        <taxon>Multicrustacea</taxon>
        <taxon>Malacostraca</taxon>
        <taxon>Eumalacostraca</taxon>
        <taxon>Eucarida</taxon>
        <taxon>Decapoda</taxon>
        <taxon>Pleocyemata</taxon>
        <taxon>Brachyura</taxon>
        <taxon>Eubrachyura</taxon>
        <taxon>Majoidea</taxon>
        <taxon>Majidae</taxon>
        <taxon>Chionoecetes</taxon>
    </lineage>
</organism>
<dbReference type="Gene3D" id="2.60.120.310">
    <property type="entry name" value="Copper type II, ascorbate-dependent monooxygenase, N-terminal domain"/>
    <property type="match status" value="1"/>
</dbReference>
<evidence type="ECO:0000259" key="5">
    <source>
        <dbReference type="PROSITE" id="PS50836"/>
    </source>
</evidence>
<dbReference type="PROSITE" id="PS51257">
    <property type="entry name" value="PROKAR_LIPOPROTEIN"/>
    <property type="match status" value="1"/>
</dbReference>
<gene>
    <name evidence="6" type="primary">Moxd1</name>
    <name evidence="6" type="ORF">GWK47_005669</name>
</gene>
<dbReference type="PANTHER" id="PTHR10157">
    <property type="entry name" value="DOPAMINE BETA HYDROXYLASE RELATED"/>
    <property type="match status" value="1"/>
</dbReference>
<comment type="similarity">
    <text evidence="1">Belongs to the copper type II ascorbate-dependent monooxygenase family.</text>
</comment>
<reference evidence="6" key="1">
    <citation type="submission" date="2020-07" db="EMBL/GenBank/DDBJ databases">
        <title>The High-quality genome of the commercially important snow crab, Chionoecetes opilio.</title>
        <authorList>
            <person name="Jeong J.-H."/>
            <person name="Ryu S."/>
        </authorList>
    </citation>
    <scope>NUCLEOTIDE SEQUENCE</scope>
    <source>
        <strain evidence="6">MADBK_172401_WGS</strain>
        <tissue evidence="6">Digestive gland</tissue>
    </source>
</reference>
<evidence type="ECO:0000256" key="1">
    <source>
        <dbReference type="ARBA" id="ARBA00010676"/>
    </source>
</evidence>